<dbReference type="AlphaFoldDB" id="A0A812EYB1"/>
<name>A0A812EYB1_9ARCH</name>
<comment type="caution">
    <text evidence="1">The sequence shown here is derived from an EMBL/GenBank/DDBJ whole genome shotgun (WGS) entry which is preliminary data.</text>
</comment>
<evidence type="ECO:0000313" key="2">
    <source>
        <dbReference type="Proteomes" id="UP000655759"/>
    </source>
</evidence>
<protein>
    <submittedName>
        <fullName evidence="1">Uncharacterized protein</fullName>
    </submittedName>
</protein>
<evidence type="ECO:0000313" key="1">
    <source>
        <dbReference type="EMBL" id="CAE6502132.1"/>
    </source>
</evidence>
<dbReference type="EMBL" id="CAJNAQ010000005">
    <property type="protein sequence ID" value="CAE6502132.1"/>
    <property type="molecule type" value="Genomic_DNA"/>
</dbReference>
<sequence length="109" mass="12542">MEKFQLVHAADEKFSMFNNQSDKYDQMPDPDHDSKIEKIAQLIREDKVPLDEQDPQKLAKYYDFAKTSFEIGDEQARSLVNEAFLYLMLQDAGDVDILQQGDKFGAGFS</sequence>
<proteinExistence type="predicted"/>
<dbReference type="Proteomes" id="UP000655759">
    <property type="component" value="Unassembled WGS sequence"/>
</dbReference>
<reference evidence="1" key="1">
    <citation type="submission" date="2021-02" db="EMBL/GenBank/DDBJ databases">
        <authorList>
            <person name="Han P."/>
        </authorList>
    </citation>
    <scope>NUCLEOTIDE SEQUENCE</scope>
    <source>
        <strain evidence="1">Candidatus Nitrosotenuis uzonensis 5A</strain>
    </source>
</reference>
<organism evidence="1 2">
    <name type="scientific">Candidatus Nitrosotenuis uzonensis</name>
    <dbReference type="NCBI Taxonomy" id="1407055"/>
    <lineage>
        <taxon>Archaea</taxon>
        <taxon>Nitrososphaerota</taxon>
        <taxon>Candidatus Nitrosotenuis</taxon>
    </lineage>
</organism>
<accession>A0A812EYB1</accession>
<gene>
    <name evidence="1" type="ORF">NUZ5A_51240</name>
</gene>